<keyword evidence="4 6" id="KW-1133">Transmembrane helix</keyword>
<comment type="subcellular location">
    <subcellularLocation>
        <location evidence="1">Membrane</location>
        <topology evidence="1">Multi-pass membrane protein</topology>
    </subcellularLocation>
</comment>
<gene>
    <name evidence="7" type="ORF">COU28_02765</name>
</gene>
<evidence type="ECO:0000256" key="1">
    <source>
        <dbReference type="ARBA" id="ARBA00004141"/>
    </source>
</evidence>
<feature type="transmembrane region" description="Helical" evidence="6">
    <location>
        <begin position="67"/>
        <end position="92"/>
    </location>
</feature>
<accession>A0A2H0TYD4</accession>
<evidence type="ECO:0000256" key="6">
    <source>
        <dbReference type="SAM" id="Phobius"/>
    </source>
</evidence>
<dbReference type="EMBL" id="PFBU01000055">
    <property type="protein sequence ID" value="PIR78230.1"/>
    <property type="molecule type" value="Genomic_DNA"/>
</dbReference>
<dbReference type="InterPro" id="IPR002549">
    <property type="entry name" value="AI-2E-like"/>
</dbReference>
<feature type="transmembrane region" description="Helical" evidence="6">
    <location>
        <begin position="160"/>
        <end position="178"/>
    </location>
</feature>
<evidence type="ECO:0000256" key="2">
    <source>
        <dbReference type="ARBA" id="ARBA00009773"/>
    </source>
</evidence>
<keyword evidence="5 6" id="KW-0472">Membrane</keyword>
<feature type="transmembrane region" description="Helical" evidence="6">
    <location>
        <begin position="214"/>
        <end position="234"/>
    </location>
</feature>
<evidence type="ECO:0008006" key="9">
    <source>
        <dbReference type="Google" id="ProtNLM"/>
    </source>
</evidence>
<evidence type="ECO:0000313" key="8">
    <source>
        <dbReference type="Proteomes" id="UP000230852"/>
    </source>
</evidence>
<evidence type="ECO:0000313" key="7">
    <source>
        <dbReference type="EMBL" id="PIR78230.1"/>
    </source>
</evidence>
<reference evidence="8" key="1">
    <citation type="submission" date="2017-09" db="EMBL/GenBank/DDBJ databases">
        <title>Depth-based differentiation of microbial function through sediment-hosted aquifers and enrichment of novel symbionts in the deep terrestrial subsurface.</title>
        <authorList>
            <person name="Probst A.J."/>
            <person name="Ladd B."/>
            <person name="Jarett J.K."/>
            <person name="Geller-Mcgrath D.E."/>
            <person name="Sieber C.M.K."/>
            <person name="Emerson J.B."/>
            <person name="Anantharaman K."/>
            <person name="Thomas B.C."/>
            <person name="Malmstrom R."/>
            <person name="Stieglmeier M."/>
            <person name="Klingl A."/>
            <person name="Woyke T."/>
            <person name="Ryan C.M."/>
            <person name="Banfield J.F."/>
        </authorList>
    </citation>
    <scope>NUCLEOTIDE SEQUENCE [LARGE SCALE GENOMIC DNA]</scope>
</reference>
<comment type="similarity">
    <text evidence="2">Belongs to the autoinducer-2 exporter (AI-2E) (TC 2.A.86) family.</text>
</comment>
<dbReference type="PANTHER" id="PTHR21716:SF4">
    <property type="entry name" value="TRANSMEMBRANE PROTEIN 245"/>
    <property type="match status" value="1"/>
</dbReference>
<comment type="caution">
    <text evidence="7">The sequence shown here is derived from an EMBL/GenBank/DDBJ whole genome shotgun (WGS) entry which is preliminary data.</text>
</comment>
<organism evidence="7 8">
    <name type="scientific">Candidatus Magasanikbacteria bacterium CG10_big_fil_rev_8_21_14_0_10_36_16</name>
    <dbReference type="NCBI Taxonomy" id="1974645"/>
    <lineage>
        <taxon>Bacteria</taxon>
        <taxon>Candidatus Magasanikiibacteriota</taxon>
    </lineage>
</organism>
<dbReference type="Pfam" id="PF01594">
    <property type="entry name" value="AI-2E_transport"/>
    <property type="match status" value="1"/>
</dbReference>
<proteinExistence type="inferred from homology"/>
<protein>
    <recommendedName>
        <fullName evidence="9">AI-2E family transporter</fullName>
    </recommendedName>
</protein>
<evidence type="ECO:0000256" key="4">
    <source>
        <dbReference type="ARBA" id="ARBA00022989"/>
    </source>
</evidence>
<feature type="transmembrane region" description="Helical" evidence="6">
    <location>
        <begin position="37"/>
        <end position="55"/>
    </location>
</feature>
<keyword evidence="3 6" id="KW-0812">Transmembrane</keyword>
<evidence type="ECO:0000256" key="5">
    <source>
        <dbReference type="ARBA" id="ARBA00023136"/>
    </source>
</evidence>
<sequence>MPVNSNNKVSFGKMRSIFFFGLIGILTLAILYLFRPFIYPIFWATVIAIIFYPLYKRFLKFFKHKGLSSFIAVFVSAFVIFIPLAILSILLVSRSLALYNDVSQSSLFQHPEQVSTWLEKTPLAPYVSSVRNDWTNYATEATRWVSGVLFNSVKNITQNSVSFIFTLFVLLYTLYYLFKDGDKFLTWLKKLSPLGDNYEVKLYEKFVSTTRSTLKSTLIVGGIQGILSGMLFWVTGIKGAFVWGVIMVLIAIIPAIGTSIILIPAAIIMLVFGNVWQAVVLLVGALIISFVDNFLRPPLIGKDTQMHPLLVFFSTIGGLFLFGVSGFVIGPVLAALYISVMAIYEHYYKKDLEDN</sequence>
<feature type="transmembrane region" description="Helical" evidence="6">
    <location>
        <begin position="12"/>
        <end position="31"/>
    </location>
</feature>
<feature type="transmembrane region" description="Helical" evidence="6">
    <location>
        <begin position="270"/>
        <end position="291"/>
    </location>
</feature>
<dbReference type="GO" id="GO:0016020">
    <property type="term" value="C:membrane"/>
    <property type="evidence" value="ECO:0007669"/>
    <property type="project" value="UniProtKB-SubCell"/>
</dbReference>
<name>A0A2H0TYD4_9BACT</name>
<feature type="transmembrane region" description="Helical" evidence="6">
    <location>
        <begin position="240"/>
        <end position="263"/>
    </location>
</feature>
<evidence type="ECO:0000256" key="3">
    <source>
        <dbReference type="ARBA" id="ARBA00022692"/>
    </source>
</evidence>
<dbReference type="Proteomes" id="UP000230852">
    <property type="component" value="Unassembled WGS sequence"/>
</dbReference>
<feature type="transmembrane region" description="Helical" evidence="6">
    <location>
        <begin position="311"/>
        <end position="340"/>
    </location>
</feature>
<dbReference type="PANTHER" id="PTHR21716">
    <property type="entry name" value="TRANSMEMBRANE PROTEIN"/>
    <property type="match status" value="1"/>
</dbReference>
<dbReference type="AlphaFoldDB" id="A0A2H0TYD4"/>